<feature type="compositionally biased region" description="Basic residues" evidence="1">
    <location>
        <begin position="225"/>
        <end position="236"/>
    </location>
</feature>
<sequence>MAISHTAFSLISMIFLAGSLVMMWFVILSGVTHTSPLSQTYFLRANTDGISGARPISQWTYFYVCGDSNTDCSAPHPAPAVGSAWDGEPRRAPPAELLGGYGGNTTSFGYWYMWRFGWVFYLIALFFAVLAFFFGFVACCSRLGSAISGLITLAALIFYTIAVSLMTATFVKMRNAFIADSREAELGRWAFGFSWGAWAALLISTVLFCLGRRANKPDGVGPRRTWGRRRKSTHSRKSFDGRRVKEEYP</sequence>
<dbReference type="Proteomes" id="UP001275084">
    <property type="component" value="Unassembled WGS sequence"/>
</dbReference>
<reference evidence="3" key="1">
    <citation type="journal article" date="2023" name="Mol. Phylogenet. Evol.">
        <title>Genome-scale phylogeny and comparative genomics of the fungal order Sordariales.</title>
        <authorList>
            <person name="Hensen N."/>
            <person name="Bonometti L."/>
            <person name="Westerberg I."/>
            <person name="Brannstrom I.O."/>
            <person name="Guillou S."/>
            <person name="Cros-Aarteil S."/>
            <person name="Calhoun S."/>
            <person name="Haridas S."/>
            <person name="Kuo A."/>
            <person name="Mondo S."/>
            <person name="Pangilinan J."/>
            <person name="Riley R."/>
            <person name="LaButti K."/>
            <person name="Andreopoulos B."/>
            <person name="Lipzen A."/>
            <person name="Chen C."/>
            <person name="Yan M."/>
            <person name="Daum C."/>
            <person name="Ng V."/>
            <person name="Clum A."/>
            <person name="Steindorff A."/>
            <person name="Ohm R.A."/>
            <person name="Martin F."/>
            <person name="Silar P."/>
            <person name="Natvig D.O."/>
            <person name="Lalanne C."/>
            <person name="Gautier V."/>
            <person name="Ament-Velasquez S.L."/>
            <person name="Kruys A."/>
            <person name="Hutchinson M.I."/>
            <person name="Powell A.J."/>
            <person name="Barry K."/>
            <person name="Miller A.N."/>
            <person name="Grigoriev I.V."/>
            <person name="Debuchy R."/>
            <person name="Gladieux P."/>
            <person name="Hiltunen Thoren M."/>
            <person name="Johannesson H."/>
        </authorList>
    </citation>
    <scope>NUCLEOTIDE SEQUENCE</scope>
    <source>
        <strain evidence="3">CBS 955.72</strain>
    </source>
</reference>
<dbReference type="GO" id="GO:0032185">
    <property type="term" value="P:septin cytoskeleton organization"/>
    <property type="evidence" value="ECO:0007669"/>
    <property type="project" value="TreeGrafter"/>
</dbReference>
<keyword evidence="2" id="KW-0812">Transmembrane</keyword>
<dbReference type="GO" id="GO:0045121">
    <property type="term" value="C:membrane raft"/>
    <property type="evidence" value="ECO:0007669"/>
    <property type="project" value="TreeGrafter"/>
</dbReference>
<dbReference type="Gene3D" id="1.20.140.150">
    <property type="match status" value="1"/>
</dbReference>
<feature type="transmembrane region" description="Helical" evidence="2">
    <location>
        <begin position="150"/>
        <end position="171"/>
    </location>
</feature>
<organism evidence="3 4">
    <name type="scientific">Lasiosphaeria hispida</name>
    <dbReference type="NCBI Taxonomy" id="260671"/>
    <lineage>
        <taxon>Eukaryota</taxon>
        <taxon>Fungi</taxon>
        <taxon>Dikarya</taxon>
        <taxon>Ascomycota</taxon>
        <taxon>Pezizomycotina</taxon>
        <taxon>Sordariomycetes</taxon>
        <taxon>Sordariomycetidae</taxon>
        <taxon>Sordariales</taxon>
        <taxon>Lasiosphaeriaceae</taxon>
        <taxon>Lasiosphaeria</taxon>
    </lineage>
</organism>
<feature type="transmembrane region" description="Helical" evidence="2">
    <location>
        <begin position="191"/>
        <end position="210"/>
    </location>
</feature>
<evidence type="ECO:0000256" key="1">
    <source>
        <dbReference type="SAM" id="MobiDB-lite"/>
    </source>
</evidence>
<proteinExistence type="predicted"/>
<keyword evidence="4" id="KW-1185">Reference proteome</keyword>
<evidence type="ECO:0000256" key="2">
    <source>
        <dbReference type="SAM" id="Phobius"/>
    </source>
</evidence>
<dbReference type="EMBL" id="JAUIQD010000001">
    <property type="protein sequence ID" value="KAK3363270.1"/>
    <property type="molecule type" value="Genomic_DNA"/>
</dbReference>
<accession>A0AAJ0MJZ1</accession>
<dbReference type="GO" id="GO:0005886">
    <property type="term" value="C:plasma membrane"/>
    <property type="evidence" value="ECO:0007669"/>
    <property type="project" value="InterPro"/>
</dbReference>
<dbReference type="PANTHER" id="PTHR36414">
    <property type="entry name" value="PROTEIN SUR7"/>
    <property type="match status" value="1"/>
</dbReference>
<keyword evidence="2" id="KW-1133">Transmembrane helix</keyword>
<feature type="transmembrane region" description="Helical" evidence="2">
    <location>
        <begin position="7"/>
        <end position="27"/>
    </location>
</feature>
<dbReference type="GO" id="GO:0005938">
    <property type="term" value="C:cell cortex"/>
    <property type="evidence" value="ECO:0007669"/>
    <property type="project" value="TreeGrafter"/>
</dbReference>
<protein>
    <submittedName>
        <fullName evidence="3">SUR7/PalI family-domain-containing protein</fullName>
    </submittedName>
</protein>
<reference evidence="3" key="2">
    <citation type="submission" date="2023-06" db="EMBL/GenBank/DDBJ databases">
        <authorList>
            <consortium name="Lawrence Berkeley National Laboratory"/>
            <person name="Haridas S."/>
            <person name="Hensen N."/>
            <person name="Bonometti L."/>
            <person name="Westerberg I."/>
            <person name="Brannstrom I.O."/>
            <person name="Guillou S."/>
            <person name="Cros-Aarteil S."/>
            <person name="Calhoun S."/>
            <person name="Kuo A."/>
            <person name="Mondo S."/>
            <person name="Pangilinan J."/>
            <person name="Riley R."/>
            <person name="Labutti K."/>
            <person name="Andreopoulos B."/>
            <person name="Lipzen A."/>
            <person name="Chen C."/>
            <person name="Yanf M."/>
            <person name="Daum C."/>
            <person name="Ng V."/>
            <person name="Clum A."/>
            <person name="Steindorff A."/>
            <person name="Ohm R."/>
            <person name="Martin F."/>
            <person name="Silar P."/>
            <person name="Natvig D."/>
            <person name="Lalanne C."/>
            <person name="Gautier V."/>
            <person name="Ament-Velasquez S.L."/>
            <person name="Kruys A."/>
            <person name="Hutchinson M.I."/>
            <person name="Powell A.J."/>
            <person name="Barry K."/>
            <person name="Miller A.N."/>
            <person name="Grigoriev I.V."/>
            <person name="Debuchy R."/>
            <person name="Gladieux P."/>
            <person name="Thoren M.H."/>
            <person name="Johannesson H."/>
        </authorList>
    </citation>
    <scope>NUCLEOTIDE SEQUENCE</scope>
    <source>
        <strain evidence="3">CBS 955.72</strain>
    </source>
</reference>
<evidence type="ECO:0000313" key="4">
    <source>
        <dbReference type="Proteomes" id="UP001275084"/>
    </source>
</evidence>
<dbReference type="GO" id="GO:0006897">
    <property type="term" value="P:endocytosis"/>
    <property type="evidence" value="ECO:0007669"/>
    <property type="project" value="TreeGrafter"/>
</dbReference>
<name>A0AAJ0MJZ1_9PEZI</name>
<dbReference type="AlphaFoldDB" id="A0AAJ0MJZ1"/>
<keyword evidence="2" id="KW-0472">Membrane</keyword>
<feature type="region of interest" description="Disordered" evidence="1">
    <location>
        <begin position="218"/>
        <end position="249"/>
    </location>
</feature>
<feature type="transmembrane region" description="Helical" evidence="2">
    <location>
        <begin position="118"/>
        <end position="138"/>
    </location>
</feature>
<gene>
    <name evidence="3" type="ORF">B0T25DRAFT_34347</name>
</gene>
<dbReference type="GO" id="GO:0030866">
    <property type="term" value="P:cortical actin cytoskeleton organization"/>
    <property type="evidence" value="ECO:0007669"/>
    <property type="project" value="TreeGrafter"/>
</dbReference>
<dbReference type="Pfam" id="PF06687">
    <property type="entry name" value="SUR7"/>
    <property type="match status" value="1"/>
</dbReference>
<evidence type="ECO:0000313" key="3">
    <source>
        <dbReference type="EMBL" id="KAK3363270.1"/>
    </source>
</evidence>
<feature type="compositionally biased region" description="Basic and acidic residues" evidence="1">
    <location>
        <begin position="237"/>
        <end position="249"/>
    </location>
</feature>
<dbReference type="PANTHER" id="PTHR36414:SF1">
    <property type="entry name" value="PROTEIN SUR7"/>
    <property type="match status" value="1"/>
</dbReference>
<dbReference type="GO" id="GO:0031505">
    <property type="term" value="P:fungal-type cell wall organization"/>
    <property type="evidence" value="ECO:0007669"/>
    <property type="project" value="TreeGrafter"/>
</dbReference>
<comment type="caution">
    <text evidence="3">The sequence shown here is derived from an EMBL/GenBank/DDBJ whole genome shotgun (WGS) entry which is preliminary data.</text>
</comment>
<dbReference type="InterPro" id="IPR009571">
    <property type="entry name" value="SUR7/Rim9-like_fungi"/>
</dbReference>